<dbReference type="InterPro" id="IPR045155">
    <property type="entry name" value="Beta-lactam_cat"/>
</dbReference>
<dbReference type="PANTHER" id="PTHR35333:SF3">
    <property type="entry name" value="BETA-LACTAMASE-TYPE TRANSPEPTIDASE FOLD CONTAINING PROTEIN"/>
    <property type="match status" value="1"/>
</dbReference>
<dbReference type="AlphaFoldDB" id="A0A4R5FGT3"/>
<dbReference type="GO" id="GO:0008800">
    <property type="term" value="F:beta-lactamase activity"/>
    <property type="evidence" value="ECO:0007669"/>
    <property type="project" value="InterPro"/>
</dbReference>
<dbReference type="RefSeq" id="WP_132631801.1">
    <property type="nucleotide sequence ID" value="NZ_SMLD01000048.1"/>
</dbReference>
<evidence type="ECO:0000259" key="3">
    <source>
        <dbReference type="Pfam" id="PF13354"/>
    </source>
</evidence>
<feature type="chain" id="PRO_5020560115" description="Beta-lactamase class A catalytic domain-containing protein" evidence="2">
    <location>
        <begin position="26"/>
        <end position="313"/>
    </location>
</feature>
<keyword evidence="5" id="KW-1185">Reference proteome</keyword>
<dbReference type="PROSITE" id="PS51257">
    <property type="entry name" value="PROKAR_LIPOPROTEIN"/>
    <property type="match status" value="1"/>
</dbReference>
<evidence type="ECO:0000313" key="4">
    <source>
        <dbReference type="EMBL" id="TDE49988.1"/>
    </source>
</evidence>
<dbReference type="GO" id="GO:0046677">
    <property type="term" value="P:response to antibiotic"/>
    <property type="evidence" value="ECO:0007669"/>
    <property type="project" value="InterPro"/>
</dbReference>
<evidence type="ECO:0000313" key="5">
    <source>
        <dbReference type="Proteomes" id="UP000295136"/>
    </source>
</evidence>
<feature type="region of interest" description="Disordered" evidence="1">
    <location>
        <begin position="292"/>
        <end position="313"/>
    </location>
</feature>
<accession>A0A4R5FGT3</accession>
<dbReference type="SUPFAM" id="SSF56601">
    <property type="entry name" value="beta-lactamase/transpeptidase-like"/>
    <property type="match status" value="1"/>
</dbReference>
<dbReference type="InterPro" id="IPR000871">
    <property type="entry name" value="Beta-lactam_class-A"/>
</dbReference>
<feature type="signal peptide" evidence="2">
    <location>
        <begin position="1"/>
        <end position="25"/>
    </location>
</feature>
<proteinExistence type="predicted"/>
<dbReference type="Proteomes" id="UP000295136">
    <property type="component" value="Unassembled WGS sequence"/>
</dbReference>
<sequence>MRVRGVSLIAVLLVAASGCRGPSAAAPRPAAVPQRPPAGQVVVESAPPVAERRALDRVLRRYLRGRPGRAALAVLDRTTGARYSFGETKPFMLASVAKVDILLAFLLGKQGEPPTRYEHRLASRMIRESDNDCAHELYMTIGGQDALTGVLRRLGVRHTRPGPGLSWGSTHSLPSDQVQVLDRLTDPGGPVPAAGRRYALRLMSSVVPSQAWGVSAAADGGAAALKNGWLPAHVHDGLWTVNSVGLLDVHGHEVLVAVLSERSPDMRTGIETVERLARLAVNTLTRRGATVGVTGRGLPKANSSTRRGATAGV</sequence>
<feature type="compositionally biased region" description="Low complexity" evidence="1">
    <location>
        <begin position="21"/>
        <end position="39"/>
    </location>
</feature>
<feature type="region of interest" description="Disordered" evidence="1">
    <location>
        <begin position="20"/>
        <end position="39"/>
    </location>
</feature>
<dbReference type="GO" id="GO:0030655">
    <property type="term" value="P:beta-lactam antibiotic catabolic process"/>
    <property type="evidence" value="ECO:0007669"/>
    <property type="project" value="InterPro"/>
</dbReference>
<feature type="domain" description="Beta-lactamase class A catalytic" evidence="3">
    <location>
        <begin position="121"/>
        <end position="259"/>
    </location>
</feature>
<evidence type="ECO:0000256" key="2">
    <source>
        <dbReference type="SAM" id="SignalP"/>
    </source>
</evidence>
<evidence type="ECO:0000256" key="1">
    <source>
        <dbReference type="SAM" id="MobiDB-lite"/>
    </source>
</evidence>
<name>A0A4R5FGT3_9ACTN</name>
<dbReference type="PANTHER" id="PTHR35333">
    <property type="entry name" value="BETA-LACTAMASE"/>
    <property type="match status" value="1"/>
</dbReference>
<keyword evidence="2" id="KW-0732">Signal</keyword>
<dbReference type="Gene3D" id="3.40.710.10">
    <property type="entry name" value="DD-peptidase/beta-lactamase superfamily"/>
    <property type="match status" value="1"/>
</dbReference>
<gene>
    <name evidence="4" type="ORF">E1295_19735</name>
</gene>
<dbReference type="Pfam" id="PF13354">
    <property type="entry name" value="Beta-lactamase2"/>
    <property type="match status" value="1"/>
</dbReference>
<protein>
    <recommendedName>
        <fullName evidence="3">Beta-lactamase class A catalytic domain-containing protein</fullName>
    </recommendedName>
</protein>
<reference evidence="4 5" key="1">
    <citation type="submission" date="2019-03" db="EMBL/GenBank/DDBJ databases">
        <title>Draft genome sequences of novel Actinobacteria.</title>
        <authorList>
            <person name="Sahin N."/>
            <person name="Ay H."/>
            <person name="Saygin H."/>
        </authorList>
    </citation>
    <scope>NUCLEOTIDE SEQUENCE [LARGE SCALE GENOMIC DNA]</scope>
    <source>
        <strain evidence="4 5">6K102</strain>
    </source>
</reference>
<dbReference type="EMBL" id="SMLD01000048">
    <property type="protein sequence ID" value="TDE49988.1"/>
    <property type="molecule type" value="Genomic_DNA"/>
</dbReference>
<dbReference type="InterPro" id="IPR012338">
    <property type="entry name" value="Beta-lactam/transpept-like"/>
</dbReference>
<organism evidence="4 5">
    <name type="scientific">Nonomuraea mesophila</name>
    <dbReference type="NCBI Taxonomy" id="2530382"/>
    <lineage>
        <taxon>Bacteria</taxon>
        <taxon>Bacillati</taxon>
        <taxon>Actinomycetota</taxon>
        <taxon>Actinomycetes</taxon>
        <taxon>Streptosporangiales</taxon>
        <taxon>Streptosporangiaceae</taxon>
        <taxon>Nonomuraea</taxon>
    </lineage>
</organism>
<comment type="caution">
    <text evidence="4">The sequence shown here is derived from an EMBL/GenBank/DDBJ whole genome shotgun (WGS) entry which is preliminary data.</text>
</comment>